<protein>
    <submittedName>
        <fullName evidence="2">MOSC domain-containing protein</fullName>
    </submittedName>
</protein>
<accession>A0A8K0WW51</accession>
<gene>
    <name evidence="2" type="ORF">B0I35DRAFT_473034</name>
</gene>
<dbReference type="Proteomes" id="UP000813444">
    <property type="component" value="Unassembled WGS sequence"/>
</dbReference>
<dbReference type="OrthoDB" id="17255at2759"/>
<dbReference type="InterPro" id="IPR005303">
    <property type="entry name" value="MOCOS_middle"/>
</dbReference>
<dbReference type="PANTHER" id="PTHR14237">
    <property type="entry name" value="MOLYBDOPTERIN COFACTOR SULFURASE MOSC"/>
    <property type="match status" value="1"/>
</dbReference>
<sequence>MKVTALYVYPVKSLRGIRLDQSQLGPQGLRYDRRFIIYRVEDDGTLRKVQVDGHPQCSRFYQEIVGGSIQVRYQPPDEPLLPPRPEHQDCLEIPLDPNLSDLEQCDVNLHQSLVKAYRMGPRYEAWLSACFGFETRLFYIGDSRRPVLGSFAPVAQPAPPSGWLSTISSFIGGNAGAEGTGPEPYWLNFSDCAPYLITTEASLHNVNARFAESDVGMYKFRPNIVVDGEREWDEDFWGSLSLKGQPAFAMTKMCTRCVSLNVDYDTGRVGEGERGTVLKKLASDRRVDPGSKYSPVFGRYAFLDSSAAENAVISVGDEVIVTSRIEERPMNDWPIRDPEQARFYRYA</sequence>
<feature type="domain" description="MOSC" evidence="1">
    <location>
        <begin position="152"/>
        <end position="322"/>
    </location>
</feature>
<dbReference type="InterPro" id="IPR005302">
    <property type="entry name" value="MoCF_Sase_C"/>
</dbReference>
<dbReference type="Pfam" id="PF03473">
    <property type="entry name" value="MOSC"/>
    <property type="match status" value="1"/>
</dbReference>
<dbReference type="SUPFAM" id="SSF50800">
    <property type="entry name" value="PK beta-barrel domain-like"/>
    <property type="match status" value="1"/>
</dbReference>
<dbReference type="EMBL" id="JAGPNK010000001">
    <property type="protein sequence ID" value="KAH7328303.1"/>
    <property type="molecule type" value="Genomic_DNA"/>
</dbReference>
<dbReference type="GO" id="GO:0030170">
    <property type="term" value="F:pyridoxal phosphate binding"/>
    <property type="evidence" value="ECO:0007669"/>
    <property type="project" value="InterPro"/>
</dbReference>
<dbReference type="GO" id="GO:0003824">
    <property type="term" value="F:catalytic activity"/>
    <property type="evidence" value="ECO:0007669"/>
    <property type="project" value="InterPro"/>
</dbReference>
<reference evidence="2" key="1">
    <citation type="journal article" date="2021" name="Nat. Commun.">
        <title>Genetic determinants of endophytism in the Arabidopsis root mycobiome.</title>
        <authorList>
            <person name="Mesny F."/>
            <person name="Miyauchi S."/>
            <person name="Thiergart T."/>
            <person name="Pickel B."/>
            <person name="Atanasova L."/>
            <person name="Karlsson M."/>
            <person name="Huettel B."/>
            <person name="Barry K.W."/>
            <person name="Haridas S."/>
            <person name="Chen C."/>
            <person name="Bauer D."/>
            <person name="Andreopoulos W."/>
            <person name="Pangilinan J."/>
            <person name="LaButti K."/>
            <person name="Riley R."/>
            <person name="Lipzen A."/>
            <person name="Clum A."/>
            <person name="Drula E."/>
            <person name="Henrissat B."/>
            <person name="Kohler A."/>
            <person name="Grigoriev I.V."/>
            <person name="Martin F.M."/>
            <person name="Hacquard S."/>
        </authorList>
    </citation>
    <scope>NUCLEOTIDE SEQUENCE</scope>
    <source>
        <strain evidence="2">MPI-CAGE-CH-0235</strain>
    </source>
</reference>
<proteinExistence type="predicted"/>
<dbReference type="InterPro" id="IPR011037">
    <property type="entry name" value="Pyrv_Knase-like_insert_dom_sf"/>
</dbReference>
<comment type="caution">
    <text evidence="2">The sequence shown here is derived from an EMBL/GenBank/DDBJ whole genome shotgun (WGS) entry which is preliminary data.</text>
</comment>
<dbReference type="Pfam" id="PF03476">
    <property type="entry name" value="MOSC_N"/>
    <property type="match status" value="1"/>
</dbReference>
<dbReference type="PANTHER" id="PTHR14237:SF34">
    <property type="entry name" value="MOSC DOMAIN PROTEIN (AFU_ORTHOLOGUE AFUA_2G07820)"/>
    <property type="match status" value="1"/>
</dbReference>
<dbReference type="AlphaFoldDB" id="A0A8K0WW51"/>
<dbReference type="PROSITE" id="PS51340">
    <property type="entry name" value="MOSC"/>
    <property type="match status" value="1"/>
</dbReference>
<evidence type="ECO:0000313" key="3">
    <source>
        <dbReference type="Proteomes" id="UP000813444"/>
    </source>
</evidence>
<dbReference type="SUPFAM" id="SSF141673">
    <property type="entry name" value="MOSC N-terminal domain-like"/>
    <property type="match status" value="1"/>
</dbReference>
<evidence type="ECO:0000313" key="2">
    <source>
        <dbReference type="EMBL" id="KAH7328303.1"/>
    </source>
</evidence>
<evidence type="ECO:0000259" key="1">
    <source>
        <dbReference type="PROSITE" id="PS51340"/>
    </source>
</evidence>
<keyword evidence="3" id="KW-1185">Reference proteome</keyword>
<dbReference type="GO" id="GO:0030151">
    <property type="term" value="F:molybdenum ion binding"/>
    <property type="evidence" value="ECO:0007669"/>
    <property type="project" value="InterPro"/>
</dbReference>
<organism evidence="2 3">
    <name type="scientific">Stachybotrys elegans</name>
    <dbReference type="NCBI Taxonomy" id="80388"/>
    <lineage>
        <taxon>Eukaryota</taxon>
        <taxon>Fungi</taxon>
        <taxon>Dikarya</taxon>
        <taxon>Ascomycota</taxon>
        <taxon>Pezizomycotina</taxon>
        <taxon>Sordariomycetes</taxon>
        <taxon>Hypocreomycetidae</taxon>
        <taxon>Hypocreales</taxon>
        <taxon>Stachybotryaceae</taxon>
        <taxon>Stachybotrys</taxon>
    </lineage>
</organism>
<name>A0A8K0WW51_9HYPO</name>